<comment type="subunit">
    <text evidence="8">Homodimer. Polymerizes to form a dynamic ring structure in a strictly GTP-dependent manner. Interacts directly with several other division proteins.</text>
</comment>
<evidence type="ECO:0000256" key="9">
    <source>
        <dbReference type="NCBIfam" id="TIGR00065"/>
    </source>
</evidence>
<dbReference type="PANTHER" id="PTHR30314">
    <property type="entry name" value="CELL DIVISION PROTEIN FTSZ-RELATED"/>
    <property type="match status" value="1"/>
</dbReference>
<evidence type="ECO:0000256" key="10">
    <source>
        <dbReference type="RuleBase" id="RU000631"/>
    </source>
</evidence>
<accession>A0A078KL52</accession>
<name>A0A078KL52_9FIRM</name>
<comment type="subcellular location">
    <subcellularLocation>
        <location evidence="8">Cytoplasm</location>
    </subcellularLocation>
    <text evidence="8">Assembles at midcell at the inner surface of the cytoplasmic membrane.</text>
</comment>
<evidence type="ECO:0000256" key="3">
    <source>
        <dbReference type="ARBA" id="ARBA00022618"/>
    </source>
</evidence>
<dbReference type="SUPFAM" id="SSF55307">
    <property type="entry name" value="Tubulin C-terminal domain-like"/>
    <property type="match status" value="1"/>
</dbReference>
<evidence type="ECO:0000256" key="11">
    <source>
        <dbReference type="SAM" id="MobiDB-lite"/>
    </source>
</evidence>
<reference evidence="15" key="1">
    <citation type="submission" date="2014-07" db="EMBL/GenBank/DDBJ databases">
        <authorList>
            <person name="Wibberg D."/>
        </authorList>
    </citation>
    <scope>NUCLEOTIDE SEQUENCE [LARGE SCALE GENOMIC DNA]</scope>
    <source>
        <strain evidence="15">DG5</strain>
    </source>
</reference>
<dbReference type="Pfam" id="PF00091">
    <property type="entry name" value="Tubulin"/>
    <property type="match status" value="1"/>
</dbReference>
<dbReference type="PATRIC" id="fig|29343.3.peg.1382"/>
<dbReference type="GO" id="GO:0005525">
    <property type="term" value="F:GTP binding"/>
    <property type="evidence" value="ECO:0007669"/>
    <property type="project" value="UniProtKB-UniRule"/>
</dbReference>
<evidence type="ECO:0000259" key="12">
    <source>
        <dbReference type="SMART" id="SM00864"/>
    </source>
</evidence>
<evidence type="ECO:0000256" key="4">
    <source>
        <dbReference type="ARBA" id="ARBA00022741"/>
    </source>
</evidence>
<feature type="binding site" evidence="8">
    <location>
        <begin position="22"/>
        <end position="26"/>
    </location>
    <ligand>
        <name>GTP</name>
        <dbReference type="ChEBI" id="CHEBI:37565"/>
    </ligand>
</feature>
<dbReference type="PROSITE" id="PS01135">
    <property type="entry name" value="FTSZ_2"/>
    <property type="match status" value="1"/>
</dbReference>
<dbReference type="FunFam" id="3.40.50.1440:FF:000023">
    <property type="entry name" value="Cell division protein FtsZ"/>
    <property type="match status" value="1"/>
</dbReference>
<keyword evidence="7 8" id="KW-0131">Cell cycle</keyword>
<dbReference type="Gene3D" id="3.30.1330.20">
    <property type="entry name" value="Tubulin/FtsZ, C-terminal domain"/>
    <property type="match status" value="1"/>
</dbReference>
<evidence type="ECO:0000313" key="14">
    <source>
        <dbReference type="EMBL" id="CDZ24426.1"/>
    </source>
</evidence>
<keyword evidence="15" id="KW-1185">Reference proteome</keyword>
<dbReference type="InterPro" id="IPR020805">
    <property type="entry name" value="Cell_div_FtsZ_CS"/>
</dbReference>
<dbReference type="PRINTS" id="PR00423">
    <property type="entry name" value="CELLDVISFTSZ"/>
</dbReference>
<dbReference type="InterPro" id="IPR008280">
    <property type="entry name" value="Tub_FtsZ_C"/>
</dbReference>
<feature type="domain" description="Tubulin/FtsZ GTPase" evidence="12">
    <location>
        <begin position="14"/>
        <end position="206"/>
    </location>
</feature>
<dbReference type="GO" id="GO:0032153">
    <property type="term" value="C:cell division site"/>
    <property type="evidence" value="ECO:0007669"/>
    <property type="project" value="UniProtKB-UniRule"/>
</dbReference>
<dbReference type="CDD" id="cd02201">
    <property type="entry name" value="FtsZ_type1"/>
    <property type="match status" value="1"/>
</dbReference>
<dbReference type="InterPro" id="IPR024757">
    <property type="entry name" value="FtsZ_C"/>
</dbReference>
<evidence type="ECO:0000313" key="15">
    <source>
        <dbReference type="Proteomes" id="UP000032431"/>
    </source>
</evidence>
<dbReference type="OrthoDB" id="9813375at2"/>
<dbReference type="InterPro" id="IPR045061">
    <property type="entry name" value="FtsZ/CetZ"/>
</dbReference>
<keyword evidence="4 8" id="KW-0547">Nucleotide-binding</keyword>
<dbReference type="HOGENOM" id="CLU_024865_0_1_9"/>
<dbReference type="Pfam" id="PF12327">
    <property type="entry name" value="FtsZ_C"/>
    <property type="match status" value="1"/>
</dbReference>
<evidence type="ECO:0000256" key="8">
    <source>
        <dbReference type="HAMAP-Rule" id="MF_00909"/>
    </source>
</evidence>
<dbReference type="NCBIfam" id="TIGR00065">
    <property type="entry name" value="ftsZ"/>
    <property type="match status" value="1"/>
</dbReference>
<dbReference type="AlphaFoldDB" id="A0A078KL52"/>
<dbReference type="InterPro" id="IPR037103">
    <property type="entry name" value="Tubulin/FtsZ-like_C"/>
</dbReference>
<dbReference type="SMART" id="SM00865">
    <property type="entry name" value="Tubulin_C"/>
    <property type="match status" value="1"/>
</dbReference>
<dbReference type="InterPro" id="IPR018316">
    <property type="entry name" value="Tubulin/FtsZ_2-layer-sand-dom"/>
</dbReference>
<keyword evidence="3 8" id="KW-0132">Cell division</keyword>
<dbReference type="KEGG" id="ccel:CCDG5_1312"/>
<dbReference type="InterPro" id="IPR003008">
    <property type="entry name" value="Tubulin_FtsZ_GTPase"/>
</dbReference>
<evidence type="ECO:0000256" key="1">
    <source>
        <dbReference type="ARBA" id="ARBA00009690"/>
    </source>
</evidence>
<dbReference type="HAMAP" id="MF_00909">
    <property type="entry name" value="FtsZ"/>
    <property type="match status" value="1"/>
</dbReference>
<feature type="domain" description="Tubulin/FtsZ 2-layer sandwich" evidence="13">
    <location>
        <begin position="208"/>
        <end position="325"/>
    </location>
</feature>
<dbReference type="SMART" id="SM00864">
    <property type="entry name" value="Tubulin"/>
    <property type="match status" value="1"/>
</dbReference>
<dbReference type="GO" id="GO:0043093">
    <property type="term" value="P:FtsZ-dependent cytokinesis"/>
    <property type="evidence" value="ECO:0007669"/>
    <property type="project" value="UniProtKB-UniRule"/>
</dbReference>
<feature type="region of interest" description="Disordered" evidence="11">
    <location>
        <begin position="342"/>
        <end position="366"/>
    </location>
</feature>
<feature type="binding site" evidence="8">
    <location>
        <begin position="109"/>
        <end position="111"/>
    </location>
    <ligand>
        <name>GTP</name>
        <dbReference type="ChEBI" id="CHEBI:37565"/>
    </ligand>
</feature>
<keyword evidence="5 8" id="KW-0342">GTP-binding</keyword>
<protein>
    <recommendedName>
        <fullName evidence="8 9">Cell division protein FtsZ</fullName>
    </recommendedName>
</protein>
<dbReference type="EMBL" id="LM995447">
    <property type="protein sequence ID" value="CDZ24426.1"/>
    <property type="molecule type" value="Genomic_DNA"/>
</dbReference>
<proteinExistence type="inferred from homology"/>
<comment type="function">
    <text evidence="8 10">Essential cell division protein that forms a contractile ring structure (Z ring) at the future cell division site. The regulation of the ring assembly controls the timing and the location of cell division. One of the functions of the FtsZ ring is to recruit other cell division proteins to the septum to produce a new cell wall between the dividing cells. Binds GTP and shows GTPase activity.</text>
</comment>
<dbReference type="InterPro" id="IPR000158">
    <property type="entry name" value="Cell_div_FtsZ"/>
</dbReference>
<organism evidence="14 15">
    <name type="scientific">[Clostridium] cellulosi</name>
    <dbReference type="NCBI Taxonomy" id="29343"/>
    <lineage>
        <taxon>Bacteria</taxon>
        <taxon>Bacillati</taxon>
        <taxon>Bacillota</taxon>
        <taxon>Clostridia</taxon>
        <taxon>Eubacteriales</taxon>
        <taxon>Oscillospiraceae</taxon>
        <taxon>Oscillospiraceae incertae sedis</taxon>
    </lineage>
</organism>
<dbReference type="SUPFAM" id="SSF52490">
    <property type="entry name" value="Tubulin nucleotide-binding domain-like"/>
    <property type="match status" value="1"/>
</dbReference>
<feature type="compositionally biased region" description="Low complexity" evidence="11">
    <location>
        <begin position="353"/>
        <end position="364"/>
    </location>
</feature>
<keyword evidence="2 8" id="KW-0963">Cytoplasm</keyword>
<feature type="binding site" evidence="8">
    <location>
        <position position="144"/>
    </location>
    <ligand>
        <name>GTP</name>
        <dbReference type="ChEBI" id="CHEBI:37565"/>
    </ligand>
</feature>
<evidence type="ECO:0000256" key="5">
    <source>
        <dbReference type="ARBA" id="ARBA00023134"/>
    </source>
</evidence>
<feature type="binding site" evidence="8">
    <location>
        <position position="188"/>
    </location>
    <ligand>
        <name>GTP</name>
        <dbReference type="ChEBI" id="CHEBI:37565"/>
    </ligand>
</feature>
<dbReference type="Proteomes" id="UP000032431">
    <property type="component" value="Chromosome I"/>
</dbReference>
<dbReference type="GO" id="GO:0000917">
    <property type="term" value="P:division septum assembly"/>
    <property type="evidence" value="ECO:0007669"/>
    <property type="project" value="UniProtKB-KW"/>
</dbReference>
<dbReference type="GO" id="GO:0005737">
    <property type="term" value="C:cytoplasm"/>
    <property type="evidence" value="ECO:0007669"/>
    <property type="project" value="UniProtKB-SubCell"/>
</dbReference>
<keyword evidence="6 8" id="KW-0717">Septation</keyword>
<dbReference type="InterPro" id="IPR036525">
    <property type="entry name" value="Tubulin/FtsZ_GTPase_sf"/>
</dbReference>
<dbReference type="Gene3D" id="3.40.50.1440">
    <property type="entry name" value="Tubulin/FtsZ, GTPase domain"/>
    <property type="match status" value="1"/>
</dbReference>
<dbReference type="GO" id="GO:0051258">
    <property type="term" value="P:protein polymerization"/>
    <property type="evidence" value="ECO:0007669"/>
    <property type="project" value="UniProtKB-UniRule"/>
</dbReference>
<dbReference type="GO" id="GO:0003924">
    <property type="term" value="F:GTPase activity"/>
    <property type="evidence" value="ECO:0007669"/>
    <property type="project" value="UniProtKB-UniRule"/>
</dbReference>
<sequence>MAFELDKDFDNIVQIKVVGVGGGGNNAVNRMINSNIKGVEFIAINTDKQALSLSQATHKIVIGEKLTKGQGAGANPEKGQRAAEESKEEIADALKGTHMVFITAGMGGGTGTGAAPVIASVAKELGILTVGIVTKPFKFEGIRRMQQAEAGITALREHVDSLVVIPNERLKLVSEQRITLANAFEIADDVLRQGVQSISDLIKMPGLVNLDFADITAVMKDAGYAHMGVGRGTGKDKAEEAARMAISSPLLETSIKGARGVIINVMSSPEIGLDEVELAASMITDEADPSATIIWGTTFNDQLGDEMVVSVIATGFDTAEQPESPIVRASFQQAKSARAAAAAAAKSVDKHTSASSSRTTTSHSSTDDEYFDIMSIFNRRK</sequence>
<evidence type="ECO:0000259" key="13">
    <source>
        <dbReference type="SMART" id="SM00865"/>
    </source>
</evidence>
<feature type="binding site" evidence="8">
    <location>
        <position position="140"/>
    </location>
    <ligand>
        <name>GTP</name>
        <dbReference type="ChEBI" id="CHEBI:37565"/>
    </ligand>
</feature>
<comment type="similarity">
    <text evidence="1 8 10">Belongs to the FtsZ family.</text>
</comment>
<dbReference type="STRING" id="29343.CCDG5_1312"/>
<evidence type="ECO:0000256" key="6">
    <source>
        <dbReference type="ARBA" id="ARBA00023210"/>
    </source>
</evidence>
<evidence type="ECO:0000256" key="2">
    <source>
        <dbReference type="ARBA" id="ARBA00022490"/>
    </source>
</evidence>
<gene>
    <name evidence="8 14" type="primary">ftsZ</name>
    <name evidence="14" type="ORF">CCDG5_1312</name>
</gene>
<dbReference type="PROSITE" id="PS01134">
    <property type="entry name" value="FTSZ_1"/>
    <property type="match status" value="1"/>
</dbReference>
<evidence type="ECO:0000256" key="7">
    <source>
        <dbReference type="ARBA" id="ARBA00023306"/>
    </source>
</evidence>
<dbReference type="PANTHER" id="PTHR30314:SF3">
    <property type="entry name" value="MITOCHONDRIAL DIVISION PROTEIN FSZA"/>
    <property type="match status" value="1"/>
</dbReference>